<name>A0ABW6W7G9_9ACTN</name>
<comment type="caution">
    <text evidence="2">The sequence shown here is derived from an EMBL/GenBank/DDBJ whole genome shotgun (WGS) entry which is preliminary data.</text>
</comment>
<evidence type="ECO:0000313" key="2">
    <source>
        <dbReference type="EMBL" id="MFF5289254.1"/>
    </source>
</evidence>
<dbReference type="Proteomes" id="UP001602245">
    <property type="component" value="Unassembled WGS sequence"/>
</dbReference>
<evidence type="ECO:0000256" key="1">
    <source>
        <dbReference type="SAM" id="SignalP"/>
    </source>
</evidence>
<keyword evidence="3" id="KW-1185">Reference proteome</keyword>
<reference evidence="2 3" key="1">
    <citation type="submission" date="2024-10" db="EMBL/GenBank/DDBJ databases">
        <title>The Natural Products Discovery Center: Release of the First 8490 Sequenced Strains for Exploring Actinobacteria Biosynthetic Diversity.</title>
        <authorList>
            <person name="Kalkreuter E."/>
            <person name="Kautsar S.A."/>
            <person name="Yang D."/>
            <person name="Bader C.D."/>
            <person name="Teijaro C.N."/>
            <person name="Fluegel L."/>
            <person name="Davis C.M."/>
            <person name="Simpson J.R."/>
            <person name="Lauterbach L."/>
            <person name="Steele A.D."/>
            <person name="Gui C."/>
            <person name="Meng S."/>
            <person name="Li G."/>
            <person name="Viehrig K."/>
            <person name="Ye F."/>
            <person name="Su P."/>
            <person name="Kiefer A.F."/>
            <person name="Nichols A."/>
            <person name="Cepeda A.J."/>
            <person name="Yan W."/>
            <person name="Fan B."/>
            <person name="Jiang Y."/>
            <person name="Adhikari A."/>
            <person name="Zheng C.-J."/>
            <person name="Schuster L."/>
            <person name="Cowan T.M."/>
            <person name="Smanski M.J."/>
            <person name="Chevrette M.G."/>
            <person name="De Carvalho L.P.S."/>
            <person name="Shen B."/>
        </authorList>
    </citation>
    <scope>NUCLEOTIDE SEQUENCE [LARGE SCALE GENOMIC DNA]</scope>
    <source>
        <strain evidence="2 3">NPDC000087</strain>
    </source>
</reference>
<keyword evidence="1" id="KW-0732">Signal</keyword>
<dbReference type="EMBL" id="JBIAZU010000001">
    <property type="protein sequence ID" value="MFF5289254.1"/>
    <property type="molecule type" value="Genomic_DNA"/>
</dbReference>
<sequence length="146" mass="15932">MRVLLVVLLLLVGCAGCGGSGSALPAIGMTSGGGFEGTSQEWTIAPDGAWTWNRTDKIDGLKVWPPRSGRLTGAAFDEIRRLATDPDLGREMRLPHEKCDSSDGSYERLDVGINHYVAGWCDRTRKHIRRLRERIVALTIGPNTVS</sequence>
<organism evidence="2 3">
    <name type="scientific">Paractinoplanes globisporus</name>
    <dbReference type="NCBI Taxonomy" id="113565"/>
    <lineage>
        <taxon>Bacteria</taxon>
        <taxon>Bacillati</taxon>
        <taxon>Actinomycetota</taxon>
        <taxon>Actinomycetes</taxon>
        <taxon>Micromonosporales</taxon>
        <taxon>Micromonosporaceae</taxon>
        <taxon>Paractinoplanes</taxon>
    </lineage>
</organism>
<protein>
    <submittedName>
        <fullName evidence="2">Uncharacterized protein</fullName>
    </submittedName>
</protein>
<accession>A0ABW6W7G9</accession>
<proteinExistence type="predicted"/>
<gene>
    <name evidence="2" type="ORF">ACFY35_07440</name>
</gene>
<dbReference type="RefSeq" id="WP_157295258.1">
    <property type="nucleotide sequence ID" value="NZ_JBIAZU010000001.1"/>
</dbReference>
<feature type="signal peptide" evidence="1">
    <location>
        <begin position="1"/>
        <end position="25"/>
    </location>
</feature>
<evidence type="ECO:0000313" key="3">
    <source>
        <dbReference type="Proteomes" id="UP001602245"/>
    </source>
</evidence>
<feature type="chain" id="PRO_5046323578" evidence="1">
    <location>
        <begin position="26"/>
        <end position="146"/>
    </location>
</feature>